<dbReference type="Proteomes" id="UP000501690">
    <property type="component" value="Linkage Group LG2"/>
</dbReference>
<evidence type="ECO:0000313" key="2">
    <source>
        <dbReference type="Proteomes" id="UP000501690"/>
    </source>
</evidence>
<name>A0A4D6L2Z1_VIGUN</name>
<dbReference type="AlphaFoldDB" id="A0A4D6L2Z1"/>
<keyword evidence="2" id="KW-1185">Reference proteome</keyword>
<organism evidence="1 2">
    <name type="scientific">Vigna unguiculata</name>
    <name type="common">Cowpea</name>
    <dbReference type="NCBI Taxonomy" id="3917"/>
    <lineage>
        <taxon>Eukaryota</taxon>
        <taxon>Viridiplantae</taxon>
        <taxon>Streptophyta</taxon>
        <taxon>Embryophyta</taxon>
        <taxon>Tracheophyta</taxon>
        <taxon>Spermatophyta</taxon>
        <taxon>Magnoliopsida</taxon>
        <taxon>eudicotyledons</taxon>
        <taxon>Gunneridae</taxon>
        <taxon>Pentapetalae</taxon>
        <taxon>rosids</taxon>
        <taxon>fabids</taxon>
        <taxon>Fabales</taxon>
        <taxon>Fabaceae</taxon>
        <taxon>Papilionoideae</taxon>
        <taxon>50 kb inversion clade</taxon>
        <taxon>NPAAA clade</taxon>
        <taxon>indigoferoid/millettioid clade</taxon>
        <taxon>Phaseoleae</taxon>
        <taxon>Vigna</taxon>
    </lineage>
</organism>
<proteinExistence type="predicted"/>
<dbReference type="EMBL" id="CP039346">
    <property type="protein sequence ID" value="QCD82863.1"/>
    <property type="molecule type" value="Genomic_DNA"/>
</dbReference>
<accession>A0A4D6L2Z1</accession>
<sequence>MQVHFGLLQRTKMIVRGSKACCSGVAWLTQVPRVVRQWRTSGSIGVGDIVREDGGWCEGGGAMEEACCSGVAWLSQVPRMVR</sequence>
<reference evidence="1 2" key="1">
    <citation type="submission" date="2019-04" db="EMBL/GenBank/DDBJ databases">
        <title>An improved genome assembly and genetic linkage map for asparagus bean, Vigna unguiculata ssp. sesquipedialis.</title>
        <authorList>
            <person name="Xia Q."/>
            <person name="Zhang R."/>
            <person name="Dong Y."/>
        </authorList>
    </citation>
    <scope>NUCLEOTIDE SEQUENCE [LARGE SCALE GENOMIC DNA]</scope>
    <source>
        <tissue evidence="1">Leaf</tissue>
    </source>
</reference>
<protein>
    <submittedName>
        <fullName evidence="1">Uncharacterized protein</fullName>
    </submittedName>
</protein>
<gene>
    <name evidence="1" type="ORF">DEO72_LG2g3204</name>
</gene>
<evidence type="ECO:0000313" key="1">
    <source>
        <dbReference type="EMBL" id="QCD82863.1"/>
    </source>
</evidence>